<evidence type="ECO:0000259" key="7">
    <source>
        <dbReference type="Pfam" id="PF07195"/>
    </source>
</evidence>
<dbReference type="GO" id="GO:0009424">
    <property type="term" value="C:bacterial-type flagellum hook"/>
    <property type="evidence" value="ECO:0007669"/>
    <property type="project" value="UniProtKB-UniRule"/>
</dbReference>
<dbReference type="PANTHER" id="PTHR30288">
    <property type="entry name" value="FLAGELLAR CAP/ASSEMBLY PROTEIN FLID"/>
    <property type="match status" value="1"/>
</dbReference>
<dbReference type="GO" id="GO:0007155">
    <property type="term" value="P:cell adhesion"/>
    <property type="evidence" value="ECO:0007669"/>
    <property type="project" value="InterPro"/>
</dbReference>
<keyword evidence="9" id="KW-1185">Reference proteome</keyword>
<dbReference type="OrthoDB" id="9776025at2"/>
<evidence type="ECO:0000256" key="4">
    <source>
        <dbReference type="ARBA" id="ARBA00023143"/>
    </source>
</evidence>
<dbReference type="Pfam" id="PF02465">
    <property type="entry name" value="FliD_N"/>
    <property type="match status" value="1"/>
</dbReference>
<dbReference type="EMBL" id="FNQE01000023">
    <property type="protein sequence ID" value="SDZ17909.1"/>
    <property type="molecule type" value="Genomic_DNA"/>
</dbReference>
<keyword evidence="8" id="KW-0969">Cilium</keyword>
<dbReference type="InterPro" id="IPR003481">
    <property type="entry name" value="FliD_N"/>
</dbReference>
<gene>
    <name evidence="8" type="ORF">SAMN05660462_02118</name>
</gene>
<feature type="domain" description="Flagellar hook-associated protein 2 N-terminal" evidence="6">
    <location>
        <begin position="11"/>
        <end position="120"/>
    </location>
</feature>
<keyword evidence="3 5" id="KW-0175">Coiled coil</keyword>
<dbReference type="Proteomes" id="UP000198625">
    <property type="component" value="Unassembled WGS sequence"/>
</dbReference>
<keyword evidence="8" id="KW-0966">Cell projection</keyword>
<evidence type="ECO:0000313" key="8">
    <source>
        <dbReference type="EMBL" id="SDZ17909.1"/>
    </source>
</evidence>
<dbReference type="AlphaFoldDB" id="A0A1H3QYX4"/>
<reference evidence="8 9" key="1">
    <citation type="submission" date="2016-10" db="EMBL/GenBank/DDBJ databases">
        <authorList>
            <person name="de Groot N.N."/>
        </authorList>
    </citation>
    <scope>NUCLEOTIDE SEQUENCE [LARGE SCALE GENOMIC DNA]</scope>
    <source>
        <strain evidence="8 9">DSM 21650</strain>
    </source>
</reference>
<sequence>MSSIRITGLATGIDTDKLIKDIMNVERTRVDKVQQDRQILQWRQELYNSINKDFANFILNTRKSFGLTGTTSTGAMYNNTLNNLNWIKSATSSNENVVKASTTAQAIDGNYNLTVHRLADGVKAASGENIKAGIEGVLSGLPEGGTIEFKINDGSTITIEKTDTMSSIVKKINSSGAGVQASFDDNIGRLFIQTTATGKDAKLSFTDVNGSTGFIEALKLNVTAYDESTGEIETPKALAINEIYKGTNAKIDFAGATGIEKQSNQFTINGINLDLRVTGTTTIRVATDTDAVYDKIKDFVDKYNELVDKMGKLLGEKQYRDYRPLSAEQKEAMKEKEIELWEEKAKSGLLRNDSIISRTMQNIRGSLYNKVEELKDMPLNSLYQIGIDTEGYTPGAVGGKLEINEDKLKKAISEDVNGVLELLFTEAKTTTQNGKTVPDLKSGGVITRIYNNMIDGMKEIIGKAGPGEDANLYRNVNTRLMLDFVTEHSSISMLDKDVTSLSRRIDDLNAQLIRTEDRYYRQFAAMEKFVQQMNSQGSWMMQQLGM</sequence>
<evidence type="ECO:0000259" key="6">
    <source>
        <dbReference type="Pfam" id="PF02465"/>
    </source>
</evidence>
<feature type="coiled-coil region" evidence="5">
    <location>
        <begin position="491"/>
        <end position="518"/>
    </location>
</feature>
<evidence type="ECO:0000313" key="9">
    <source>
        <dbReference type="Proteomes" id="UP000198625"/>
    </source>
</evidence>
<dbReference type="InterPro" id="IPR040026">
    <property type="entry name" value="FliD"/>
</dbReference>
<comment type="similarity">
    <text evidence="1 5">Belongs to the FliD family.</text>
</comment>
<dbReference type="Pfam" id="PF07195">
    <property type="entry name" value="FliD_C"/>
    <property type="match status" value="1"/>
</dbReference>
<protein>
    <recommendedName>
        <fullName evidence="5">Flagellar hook-associated protein 2</fullName>
        <shortName evidence="5">HAP2</shortName>
    </recommendedName>
    <alternativeName>
        <fullName evidence="5">Flagellar cap protein</fullName>
    </alternativeName>
</protein>
<keyword evidence="8" id="KW-0282">Flagellum</keyword>
<dbReference type="Pfam" id="PF07196">
    <property type="entry name" value="Flagellin_IN"/>
    <property type="match status" value="1"/>
</dbReference>
<dbReference type="GO" id="GO:0071973">
    <property type="term" value="P:bacterial-type flagellum-dependent cell motility"/>
    <property type="evidence" value="ECO:0007669"/>
    <property type="project" value="TreeGrafter"/>
</dbReference>
<evidence type="ECO:0000256" key="3">
    <source>
        <dbReference type="ARBA" id="ARBA00023054"/>
    </source>
</evidence>
<comment type="subcellular location">
    <subcellularLocation>
        <location evidence="5">Secreted</location>
    </subcellularLocation>
    <subcellularLocation>
        <location evidence="5">Bacterial flagellum</location>
    </subcellularLocation>
</comment>
<dbReference type="STRING" id="415015.SAMN05660462_02118"/>
<name>A0A1H3QYX4_9FIRM</name>
<comment type="function">
    <text evidence="5">Required for morphogenesis and for the elongation of the flagellar filament by facilitating polymerization of the flagellin monomers at the tip of growing filament. Forms a capping structure, which prevents flagellin subunits (transported through the central channel of the flagellum) from leaking out without polymerization at the distal end.</text>
</comment>
<accession>A0A1H3QYX4</accession>
<evidence type="ECO:0000256" key="5">
    <source>
        <dbReference type="RuleBase" id="RU362066"/>
    </source>
</evidence>
<organism evidence="8 9">
    <name type="scientific">Proteiniborus ethanoligenes</name>
    <dbReference type="NCBI Taxonomy" id="415015"/>
    <lineage>
        <taxon>Bacteria</taxon>
        <taxon>Bacillati</taxon>
        <taxon>Bacillota</taxon>
        <taxon>Clostridia</taxon>
        <taxon>Eubacteriales</taxon>
        <taxon>Proteiniborus</taxon>
    </lineage>
</organism>
<evidence type="ECO:0000256" key="2">
    <source>
        <dbReference type="ARBA" id="ARBA00011255"/>
    </source>
</evidence>
<dbReference type="InterPro" id="IPR010810">
    <property type="entry name" value="Flagellin_hook_IN_motif"/>
</dbReference>
<dbReference type="GO" id="GO:0009421">
    <property type="term" value="C:bacterial-type flagellum filament cap"/>
    <property type="evidence" value="ECO:0007669"/>
    <property type="project" value="InterPro"/>
</dbReference>
<comment type="subunit">
    <text evidence="2 5">Homopentamer.</text>
</comment>
<keyword evidence="4 5" id="KW-0975">Bacterial flagellum</keyword>
<dbReference type="InterPro" id="IPR010809">
    <property type="entry name" value="FliD_C"/>
</dbReference>
<feature type="domain" description="Flagellar hook-associated protein 2 C-terminal" evidence="7">
    <location>
        <begin position="246"/>
        <end position="535"/>
    </location>
</feature>
<dbReference type="GO" id="GO:0005576">
    <property type="term" value="C:extracellular region"/>
    <property type="evidence" value="ECO:0007669"/>
    <property type="project" value="UniProtKB-SubCell"/>
</dbReference>
<dbReference type="PANTHER" id="PTHR30288:SF0">
    <property type="entry name" value="FLAGELLAR HOOK-ASSOCIATED PROTEIN 2"/>
    <property type="match status" value="1"/>
</dbReference>
<proteinExistence type="inferred from homology"/>
<dbReference type="RefSeq" id="WP_091730926.1">
    <property type="nucleotide sequence ID" value="NZ_FNQE01000023.1"/>
</dbReference>
<keyword evidence="5" id="KW-0964">Secreted</keyword>
<evidence type="ECO:0000256" key="1">
    <source>
        <dbReference type="ARBA" id="ARBA00009764"/>
    </source>
</evidence>